<reference evidence="2" key="1">
    <citation type="submission" date="2016-04" db="EMBL/GenBank/DDBJ databases">
        <authorList>
            <person name="Nguyen H.D."/>
            <person name="Samba Siva P."/>
            <person name="Cullis J."/>
            <person name="Levesque C.A."/>
            <person name="Hambleton S."/>
        </authorList>
    </citation>
    <scope>NUCLEOTIDE SEQUENCE</scope>
    <source>
        <strain evidence="2">DAOMC 236416</strain>
    </source>
</reference>
<feature type="region of interest" description="Disordered" evidence="1">
    <location>
        <begin position="153"/>
        <end position="187"/>
    </location>
</feature>
<proteinExistence type="predicted"/>
<feature type="region of interest" description="Disordered" evidence="1">
    <location>
        <begin position="207"/>
        <end position="246"/>
    </location>
</feature>
<feature type="compositionally biased region" description="Polar residues" evidence="1">
    <location>
        <begin position="211"/>
        <end position="226"/>
    </location>
</feature>
<feature type="region of interest" description="Disordered" evidence="1">
    <location>
        <begin position="399"/>
        <end position="434"/>
    </location>
</feature>
<feature type="compositionally biased region" description="Basic and acidic residues" evidence="1">
    <location>
        <begin position="30"/>
        <end position="39"/>
    </location>
</feature>
<gene>
    <name evidence="2" type="ORF">A4X13_0g8013</name>
</gene>
<dbReference type="EMBL" id="LWDF02001193">
    <property type="protein sequence ID" value="KAE8239924.1"/>
    <property type="molecule type" value="Genomic_DNA"/>
</dbReference>
<evidence type="ECO:0000256" key="1">
    <source>
        <dbReference type="SAM" id="MobiDB-lite"/>
    </source>
</evidence>
<reference evidence="2" key="2">
    <citation type="journal article" date="2019" name="IMA Fungus">
        <title>Genome sequencing and comparison of five Tilletia species to identify candidate genes for the detection of regulated species infecting wheat.</title>
        <authorList>
            <person name="Nguyen H.D.T."/>
            <person name="Sultana T."/>
            <person name="Kesanakurti P."/>
            <person name="Hambleton S."/>
        </authorList>
    </citation>
    <scope>NUCLEOTIDE SEQUENCE</scope>
    <source>
        <strain evidence="2">DAOMC 236416</strain>
    </source>
</reference>
<dbReference type="Proteomes" id="UP000077521">
    <property type="component" value="Unassembled WGS sequence"/>
</dbReference>
<keyword evidence="3" id="KW-1185">Reference proteome</keyword>
<accession>A0A177TNB7</accession>
<evidence type="ECO:0000313" key="3">
    <source>
        <dbReference type="Proteomes" id="UP000077521"/>
    </source>
</evidence>
<feature type="compositionally biased region" description="Polar residues" evidence="1">
    <location>
        <begin position="82"/>
        <end position="93"/>
    </location>
</feature>
<comment type="caution">
    <text evidence="2">The sequence shown here is derived from an EMBL/GenBank/DDBJ whole genome shotgun (WGS) entry which is preliminary data.</text>
</comment>
<sequence>MSKQRRCARGCLDPDNPSMRAFLPCKHTKSGREAAKDLPTESSSPPLSTPTSPDHSALQAQPRSPANSRSITPVPQAGAAVSTPSTPSANRLQSALPSSLSPPPPAPGMPGIASASSWPREMPAFMRNRLNDAAQVAESTGAAEAPIAGDEFATGLPAGNIPSEASIEGNQESQHGGTLGIRSMRQDSEPSDALIAALAILREEDGENAATAAQRTTDAPPESSTEVRAGKKRSYTAQRPEPHLSEADQRTIWLNLPNAHKYANQHFTYVKDAEERSRVASRGTWRLVEQAAKLSKRTEMAVVVGLAHLDNGKHNIKSYVYISPNLCDPARPTLRTMAEDIDQQFQVATHKYREAAREDVIQETQARKELVAERVAHKAESDRLKAELEAAKKELLALRARADGSTGGQGEGGQDELTGMSENDGQTNADTQQS</sequence>
<feature type="region of interest" description="Disordered" evidence="1">
    <location>
        <begin position="1"/>
        <end position="117"/>
    </location>
</feature>
<feature type="compositionally biased region" description="Low complexity" evidence="1">
    <location>
        <begin position="40"/>
        <end position="53"/>
    </location>
</feature>
<organism evidence="2 3">
    <name type="scientific">Tilletia indica</name>
    <dbReference type="NCBI Taxonomy" id="43049"/>
    <lineage>
        <taxon>Eukaryota</taxon>
        <taxon>Fungi</taxon>
        <taxon>Dikarya</taxon>
        <taxon>Basidiomycota</taxon>
        <taxon>Ustilaginomycotina</taxon>
        <taxon>Exobasidiomycetes</taxon>
        <taxon>Tilletiales</taxon>
        <taxon>Tilletiaceae</taxon>
        <taxon>Tilletia</taxon>
    </lineage>
</organism>
<feature type="compositionally biased region" description="Polar residues" evidence="1">
    <location>
        <begin position="420"/>
        <end position="434"/>
    </location>
</feature>
<dbReference type="AlphaFoldDB" id="A0A177TNB7"/>
<protein>
    <submittedName>
        <fullName evidence="2">Uncharacterized protein</fullName>
    </submittedName>
</protein>
<feature type="compositionally biased region" description="Polar residues" evidence="1">
    <location>
        <begin position="58"/>
        <end position="73"/>
    </location>
</feature>
<evidence type="ECO:0000313" key="2">
    <source>
        <dbReference type="EMBL" id="KAE8239924.1"/>
    </source>
</evidence>
<name>A0A177TNB7_9BASI</name>